<organism evidence="3 4">
    <name type="scientific">Spodoptera exigua</name>
    <name type="common">Beet armyworm</name>
    <name type="synonym">Noctua fulgens</name>
    <dbReference type="NCBI Taxonomy" id="7107"/>
    <lineage>
        <taxon>Eukaryota</taxon>
        <taxon>Metazoa</taxon>
        <taxon>Ecdysozoa</taxon>
        <taxon>Arthropoda</taxon>
        <taxon>Hexapoda</taxon>
        <taxon>Insecta</taxon>
        <taxon>Pterygota</taxon>
        <taxon>Neoptera</taxon>
        <taxon>Endopterygota</taxon>
        <taxon>Lepidoptera</taxon>
        <taxon>Glossata</taxon>
        <taxon>Ditrysia</taxon>
        <taxon>Noctuoidea</taxon>
        <taxon>Noctuidae</taxon>
        <taxon>Amphipyrinae</taxon>
        <taxon>Spodoptera</taxon>
    </lineage>
</organism>
<feature type="region of interest" description="Disordered" evidence="1">
    <location>
        <begin position="387"/>
        <end position="413"/>
    </location>
</feature>
<feature type="compositionally biased region" description="Polar residues" evidence="1">
    <location>
        <begin position="574"/>
        <end position="587"/>
    </location>
</feature>
<reference evidence="3" key="1">
    <citation type="journal article" date="2021" name="G3 (Bethesda)">
        <title>Genome and transcriptome analysis of the beet armyworm Spodoptera exigua reveals targets for pest control. .</title>
        <authorList>
            <person name="Simon S."/>
            <person name="Breeschoten T."/>
            <person name="Jansen H.J."/>
            <person name="Dirks R.P."/>
            <person name="Schranz M.E."/>
            <person name="Ros V.I.D."/>
        </authorList>
    </citation>
    <scope>NUCLEOTIDE SEQUENCE</scope>
    <source>
        <strain evidence="3">TB_SE_WUR_2020</strain>
    </source>
</reference>
<name>A0A922MDM5_SPOEX</name>
<dbReference type="InterPro" id="IPR001878">
    <property type="entry name" value="Znf_CCHC"/>
</dbReference>
<proteinExistence type="predicted"/>
<dbReference type="SUPFAM" id="SSF57756">
    <property type="entry name" value="Retrovirus zinc finger-like domains"/>
    <property type="match status" value="1"/>
</dbReference>
<feature type="compositionally biased region" description="Basic and acidic residues" evidence="1">
    <location>
        <begin position="393"/>
        <end position="402"/>
    </location>
</feature>
<feature type="region of interest" description="Disordered" evidence="1">
    <location>
        <begin position="550"/>
        <end position="595"/>
    </location>
</feature>
<comment type="caution">
    <text evidence="3">The sequence shown here is derived from an EMBL/GenBank/DDBJ whole genome shotgun (WGS) entry which is preliminary data.</text>
</comment>
<dbReference type="AlphaFoldDB" id="A0A922MDM5"/>
<feature type="compositionally biased region" description="Low complexity" evidence="1">
    <location>
        <begin position="257"/>
        <end position="284"/>
    </location>
</feature>
<feature type="compositionally biased region" description="Acidic residues" evidence="1">
    <location>
        <begin position="12"/>
        <end position="23"/>
    </location>
</feature>
<evidence type="ECO:0000313" key="3">
    <source>
        <dbReference type="EMBL" id="KAH9634724.1"/>
    </source>
</evidence>
<accession>A0A922MDM5</accession>
<evidence type="ECO:0000259" key="2">
    <source>
        <dbReference type="SMART" id="SM00343"/>
    </source>
</evidence>
<feature type="compositionally biased region" description="Polar residues" evidence="1">
    <location>
        <begin position="403"/>
        <end position="413"/>
    </location>
</feature>
<dbReference type="EMBL" id="JACEFF010000594">
    <property type="protein sequence ID" value="KAH9634724.1"/>
    <property type="molecule type" value="Genomic_DNA"/>
</dbReference>
<feature type="compositionally biased region" description="Polar residues" evidence="1">
    <location>
        <begin position="285"/>
        <end position="298"/>
    </location>
</feature>
<dbReference type="SMART" id="SM00343">
    <property type="entry name" value="ZnF_C2HC"/>
    <property type="match status" value="2"/>
</dbReference>
<feature type="region of interest" description="Disordered" evidence="1">
    <location>
        <begin position="238"/>
        <end position="306"/>
    </location>
</feature>
<sequence>MPRTRRDHAAPSEDDFVSDADDDKVTDNAASFSSGQVAAMMAAMQQSQTEAFERLLAKVLDRQPSSPVPPASAFPVVGSGTFTHCTARFGGDADESVDAFIDAIQSYKDCANVSEQNALRGLSMLLTKNAAIWYQGIKKEIHTWEEAVDLLISTYGDRRPPHRIYRELFQQQQGSDNTDLFVARCRALLSKIPPSDISEKAQVDMVYGLLDVRIRKHLRREDFNDFSSMLRLARSIEIEENHHPGQQPSGRSARWRSGGAAQPAPLPPRRSAAPLAPSTASTPPDGTSQQSTVVSDSAASPRPKHNVAKPKCVYCKQYGHVREDCIKLRKCSDNDKALHCYGCGAKGVLRSQCPKCSNNLSFSSVTIENNYAPALVSKSKRITKFSDVTPSHDIPRNSDRSDSNNVQLRKQTRGMRSNSYVSYSPYVESQSCACLNNICCCVIELSNIYPDIPIFDKCNSDVPIRVDGSIVDKCNSDVPIRVDGSIVDKCNSDVPLRVDGSIVDKCNSDVPLRVDGSIVDKCNSDVPIRVEDPFVNKCYSDVLVIGKRNSPSPVRRLPPTRSSYAPLPPRVRSQGLSRTIQTRQSQRLPPPDASAYAPPIAGVSTSFRNARAPRATQSVHTTIKILTLVPSRSP</sequence>
<feature type="domain" description="CCHC-type" evidence="2">
    <location>
        <begin position="339"/>
        <end position="355"/>
    </location>
</feature>
<dbReference type="GO" id="GO:0003676">
    <property type="term" value="F:nucleic acid binding"/>
    <property type="evidence" value="ECO:0007669"/>
    <property type="project" value="InterPro"/>
</dbReference>
<feature type="domain" description="CCHC-type" evidence="2">
    <location>
        <begin position="311"/>
        <end position="327"/>
    </location>
</feature>
<gene>
    <name evidence="3" type="ORF">HF086_002649</name>
</gene>
<dbReference type="Proteomes" id="UP000814243">
    <property type="component" value="Unassembled WGS sequence"/>
</dbReference>
<evidence type="ECO:0000256" key="1">
    <source>
        <dbReference type="SAM" id="MobiDB-lite"/>
    </source>
</evidence>
<dbReference type="GO" id="GO:0008270">
    <property type="term" value="F:zinc ion binding"/>
    <property type="evidence" value="ECO:0007669"/>
    <property type="project" value="InterPro"/>
</dbReference>
<evidence type="ECO:0000313" key="4">
    <source>
        <dbReference type="Proteomes" id="UP000814243"/>
    </source>
</evidence>
<feature type="region of interest" description="Disordered" evidence="1">
    <location>
        <begin position="1"/>
        <end position="23"/>
    </location>
</feature>
<protein>
    <recommendedName>
        <fullName evidence="2">CCHC-type domain-containing protein</fullName>
    </recommendedName>
</protein>
<dbReference type="InterPro" id="IPR036875">
    <property type="entry name" value="Znf_CCHC_sf"/>
</dbReference>